<dbReference type="Pfam" id="PF16848">
    <property type="entry name" value="SoDot-IcmSS"/>
    <property type="match status" value="1"/>
</dbReference>
<comment type="caution">
    <text evidence="2">The sequence shown here is derived from an EMBL/GenBank/DDBJ whole genome shotgun (WGS) entry which is preliminary data.</text>
</comment>
<feature type="region of interest" description="Disordered" evidence="1">
    <location>
        <begin position="223"/>
        <end position="244"/>
    </location>
</feature>
<dbReference type="AlphaFoldDB" id="A0A0W0WS57"/>
<dbReference type="Gene3D" id="1.20.1440.330">
    <property type="match status" value="1"/>
</dbReference>
<reference evidence="2 3" key="1">
    <citation type="submission" date="2015-11" db="EMBL/GenBank/DDBJ databases">
        <title>Genomic analysis of 38 Legionella species identifies large and diverse effector repertoires.</title>
        <authorList>
            <person name="Burstein D."/>
            <person name="Amaro F."/>
            <person name="Zusman T."/>
            <person name="Lifshitz Z."/>
            <person name="Cohen O."/>
            <person name="Gilbert J.A."/>
            <person name="Pupko T."/>
            <person name="Shuman H.A."/>
            <person name="Segal G."/>
        </authorList>
    </citation>
    <scope>NUCLEOTIDE SEQUENCE [LARGE SCALE GENOMIC DNA]</scope>
    <source>
        <strain evidence="2 3">Bercovier 4</strain>
    </source>
</reference>
<evidence type="ECO:0000313" key="3">
    <source>
        <dbReference type="Proteomes" id="UP000054761"/>
    </source>
</evidence>
<evidence type="ECO:0000256" key="1">
    <source>
        <dbReference type="SAM" id="MobiDB-lite"/>
    </source>
</evidence>
<dbReference type="RefSeq" id="WP_058500444.1">
    <property type="nucleotide sequence ID" value="NZ_CAAAJA010000016.1"/>
</dbReference>
<gene>
    <name evidence="2" type="ORF">Lisr_0053</name>
</gene>
<proteinExistence type="predicted"/>
<dbReference type="Proteomes" id="UP000054761">
    <property type="component" value="Unassembled WGS sequence"/>
</dbReference>
<keyword evidence="3" id="KW-1185">Reference proteome</keyword>
<accession>A0A0W0WS57</accession>
<sequence length="244" mass="27950">MPGFTFLKLETLQGKYFELTAKLMKKHNTDDVNDLPEHRQAQLARVEEALLQAEDLKPALFNNQEELEQYQSAIVLRTYLDIKKEIETKEYYTEGYTAAVLKKIPFASNLTDPSRSELYKDIDVAMGVSEENSLDEEALKLIKDAHSTARSINTYKNEVLPKISENLVGGLRHVEAGSTKPAQLETYRAVETFDKEKLKKAETRESTFNYQGEVFAYQGTMFNKKRPQPPVEQLDEENSKTLNM</sequence>
<dbReference type="PATRIC" id="fig|454.4.peg.55"/>
<dbReference type="InterPro" id="IPR044887">
    <property type="entry name" value="SoDot-IcmSS_sf"/>
</dbReference>
<organism evidence="2 3">
    <name type="scientific">Legionella israelensis</name>
    <dbReference type="NCBI Taxonomy" id="454"/>
    <lineage>
        <taxon>Bacteria</taxon>
        <taxon>Pseudomonadati</taxon>
        <taxon>Pseudomonadota</taxon>
        <taxon>Gammaproteobacteria</taxon>
        <taxon>Legionellales</taxon>
        <taxon>Legionellaceae</taxon>
        <taxon>Legionella</taxon>
    </lineage>
</organism>
<evidence type="ECO:0000313" key="2">
    <source>
        <dbReference type="EMBL" id="KTD35161.1"/>
    </source>
</evidence>
<name>A0A0W0WS57_9GAMM</name>
<dbReference type="OrthoDB" id="9976627at2"/>
<evidence type="ECO:0008006" key="4">
    <source>
        <dbReference type="Google" id="ProtNLM"/>
    </source>
</evidence>
<dbReference type="InterPro" id="IPR031758">
    <property type="entry name" value="SoDot-IcmSS"/>
</dbReference>
<dbReference type="EMBL" id="LNYH01000002">
    <property type="protein sequence ID" value="KTD35161.1"/>
    <property type="molecule type" value="Genomic_DNA"/>
</dbReference>
<protein>
    <recommendedName>
        <fullName evidence="4">Substrate of the Dot/Icm secretion system</fullName>
    </recommendedName>
</protein>